<evidence type="ECO:0000256" key="5">
    <source>
        <dbReference type="PROSITE-ProRule" id="PRU00283"/>
    </source>
</evidence>
<keyword evidence="3 5" id="KW-0505">Motor protein</keyword>
<organism evidence="9 10">
    <name type="scientific">Trypanosoma congolense (strain IL3000)</name>
    <dbReference type="NCBI Taxonomy" id="1068625"/>
    <lineage>
        <taxon>Eukaryota</taxon>
        <taxon>Discoba</taxon>
        <taxon>Euglenozoa</taxon>
        <taxon>Kinetoplastea</taxon>
        <taxon>Metakinetoplastina</taxon>
        <taxon>Trypanosomatida</taxon>
        <taxon>Trypanosomatidae</taxon>
        <taxon>Trypanosoma</taxon>
        <taxon>Nannomonas</taxon>
    </lineage>
</organism>
<dbReference type="Proteomes" id="UP000000702">
    <property type="component" value="Unassembled WGS sequence"/>
</dbReference>
<keyword evidence="2" id="KW-0963">Cytoplasm</keyword>
<evidence type="ECO:0000256" key="3">
    <source>
        <dbReference type="ARBA" id="ARBA00023175"/>
    </source>
</evidence>
<accession>F9WJD6</accession>
<dbReference type="InterPro" id="IPR001752">
    <property type="entry name" value="Kinesin_motor_dom"/>
</dbReference>
<dbReference type="GO" id="GO:0005876">
    <property type="term" value="C:spindle microtubule"/>
    <property type="evidence" value="ECO:0007669"/>
    <property type="project" value="TreeGrafter"/>
</dbReference>
<keyword evidence="10" id="KW-1185">Reference proteome</keyword>
<feature type="region of interest" description="Disordered" evidence="7">
    <location>
        <begin position="99"/>
        <end position="138"/>
    </location>
</feature>
<evidence type="ECO:0000256" key="1">
    <source>
        <dbReference type="ARBA" id="ARBA00004245"/>
    </source>
</evidence>
<dbReference type="VEuPathDB" id="TriTrypDB:TcIL3000_0_22590"/>
<dbReference type="GO" id="GO:0072686">
    <property type="term" value="C:mitotic spindle"/>
    <property type="evidence" value="ECO:0007669"/>
    <property type="project" value="TreeGrafter"/>
</dbReference>
<keyword evidence="6" id="KW-0175">Coiled coil</keyword>
<feature type="coiled-coil region" evidence="6">
    <location>
        <begin position="1077"/>
        <end position="1111"/>
    </location>
</feature>
<evidence type="ECO:0000313" key="9">
    <source>
        <dbReference type="EMBL" id="CCD17440.1"/>
    </source>
</evidence>
<comment type="caution">
    <text evidence="9">The sequence shown here is derived from an EMBL/GenBank/DDBJ whole genome shotgun (WGS) entry which is preliminary data.</text>
</comment>
<feature type="binding site" evidence="5">
    <location>
        <begin position="189"/>
        <end position="196"/>
    </location>
    <ligand>
        <name>ATP</name>
        <dbReference type="ChEBI" id="CHEBI:30616"/>
    </ligand>
</feature>
<feature type="region of interest" description="Disordered" evidence="7">
    <location>
        <begin position="1048"/>
        <end position="1074"/>
    </location>
</feature>
<dbReference type="InterPro" id="IPR036961">
    <property type="entry name" value="Kinesin_motor_dom_sf"/>
</dbReference>
<dbReference type="GO" id="GO:0090307">
    <property type="term" value="P:mitotic spindle assembly"/>
    <property type="evidence" value="ECO:0007669"/>
    <property type="project" value="TreeGrafter"/>
</dbReference>
<comment type="similarity">
    <text evidence="5">Belongs to the TRAFAC class myosin-kinesin ATPase superfamily. Kinesin family.</text>
</comment>
<reference evidence="10" key="1">
    <citation type="submission" date="2011-07" db="EMBL/GenBank/DDBJ databases">
        <title>Divergent evolution of antigenic variation in African trypanosomes.</title>
        <authorList>
            <person name="Jackson A.P."/>
            <person name="Berry A."/>
            <person name="Allison H.C."/>
            <person name="Burton P."/>
            <person name="Anderson J."/>
            <person name="Aslett M."/>
            <person name="Brown R."/>
            <person name="Corton N."/>
            <person name="Harris D."/>
            <person name="Hauser H."/>
            <person name="Gamble J."/>
            <person name="Gilderthorp R."/>
            <person name="McQuillan J."/>
            <person name="Quail M.A."/>
            <person name="Sanders M."/>
            <person name="Van Tonder A."/>
            <person name="Ginger M.L."/>
            <person name="Donelson J.E."/>
            <person name="Field M.C."/>
            <person name="Barry J.D."/>
            <person name="Berriman M."/>
            <person name="Hertz-Fowler C."/>
        </authorList>
    </citation>
    <scope>NUCLEOTIDE SEQUENCE [LARGE SCALE GENOMIC DNA]</scope>
    <source>
        <strain evidence="10">IL3000</strain>
    </source>
</reference>
<keyword evidence="4" id="KW-0206">Cytoskeleton</keyword>
<feature type="domain" description="Kinesin motor" evidence="8">
    <location>
        <begin position="7"/>
        <end position="492"/>
    </location>
</feature>
<gene>
    <name evidence="9" type="ORF">TCIL3000_0_22590</name>
</gene>
<dbReference type="SUPFAM" id="SSF52540">
    <property type="entry name" value="P-loop containing nucleoside triphosphate hydrolases"/>
    <property type="match status" value="1"/>
</dbReference>
<evidence type="ECO:0000256" key="7">
    <source>
        <dbReference type="SAM" id="MobiDB-lite"/>
    </source>
</evidence>
<dbReference type="Gene3D" id="3.40.850.10">
    <property type="entry name" value="Kinesin motor domain"/>
    <property type="match status" value="1"/>
</dbReference>
<dbReference type="Pfam" id="PF00225">
    <property type="entry name" value="Kinesin"/>
    <property type="match status" value="1"/>
</dbReference>
<dbReference type="PANTHER" id="PTHR47970:SF12">
    <property type="entry name" value="KINESIN FAMILY MEMBER 11"/>
    <property type="match status" value="1"/>
</dbReference>
<evidence type="ECO:0000259" key="8">
    <source>
        <dbReference type="PROSITE" id="PS50067"/>
    </source>
</evidence>
<evidence type="ECO:0000256" key="6">
    <source>
        <dbReference type="SAM" id="Coils"/>
    </source>
</evidence>
<dbReference type="InterPro" id="IPR047149">
    <property type="entry name" value="KIF11-like"/>
</dbReference>
<dbReference type="SMART" id="SM00129">
    <property type="entry name" value="KISc"/>
    <property type="match status" value="1"/>
</dbReference>
<feature type="compositionally biased region" description="Low complexity" evidence="7">
    <location>
        <begin position="100"/>
        <end position="128"/>
    </location>
</feature>
<dbReference type="GO" id="GO:0051231">
    <property type="term" value="P:spindle elongation"/>
    <property type="evidence" value="ECO:0007669"/>
    <property type="project" value="TreeGrafter"/>
</dbReference>
<keyword evidence="5" id="KW-0547">Nucleotide-binding</keyword>
<reference evidence="9 10" key="2">
    <citation type="journal article" date="2012" name="Proc. Natl. Acad. Sci. U.S.A.">
        <title>Antigenic diversity is generated by distinct evolutionary mechanisms in African trypanosome species.</title>
        <authorList>
            <person name="Jackson A.P."/>
            <person name="Berry A."/>
            <person name="Aslett M."/>
            <person name="Allison H.C."/>
            <person name="Burton P."/>
            <person name="Vavrova-Anderson J."/>
            <person name="Brown R."/>
            <person name="Browne H."/>
            <person name="Corton N."/>
            <person name="Hauser H."/>
            <person name="Gamble J."/>
            <person name="Gilderthorp R."/>
            <person name="Marcello L."/>
            <person name="McQuillan J."/>
            <person name="Otto T.D."/>
            <person name="Quail M.A."/>
            <person name="Sanders M.J."/>
            <person name="van Tonder A."/>
            <person name="Ginger M.L."/>
            <person name="Field M.C."/>
            <person name="Barry J.D."/>
            <person name="Hertz-Fowler C."/>
            <person name="Berriman M."/>
        </authorList>
    </citation>
    <scope>NUCLEOTIDE SEQUENCE [LARGE SCALE GENOMIC DNA]</scope>
    <source>
        <strain evidence="9 10">IL3000</strain>
    </source>
</reference>
<dbReference type="GO" id="GO:0007018">
    <property type="term" value="P:microtubule-based movement"/>
    <property type="evidence" value="ECO:0007669"/>
    <property type="project" value="InterPro"/>
</dbReference>
<dbReference type="PANTHER" id="PTHR47970">
    <property type="entry name" value="KINESIN-LIKE PROTEIN KIF11"/>
    <property type="match status" value="1"/>
</dbReference>
<dbReference type="OMA" id="VTECEAD"/>
<feature type="compositionally biased region" description="Basic and acidic residues" evidence="7">
    <location>
        <begin position="1058"/>
        <end position="1067"/>
    </location>
</feature>
<dbReference type="InterPro" id="IPR027417">
    <property type="entry name" value="P-loop_NTPase"/>
</dbReference>
<dbReference type="PRINTS" id="PR00380">
    <property type="entry name" value="KINESINHEAVY"/>
</dbReference>
<dbReference type="EMBL" id="CAEQ01002713">
    <property type="protein sequence ID" value="CCD17440.1"/>
    <property type="molecule type" value="Genomic_DNA"/>
</dbReference>
<feature type="coiled-coil region" evidence="6">
    <location>
        <begin position="528"/>
        <end position="631"/>
    </location>
</feature>
<evidence type="ECO:0000256" key="2">
    <source>
        <dbReference type="ARBA" id="ARBA00022490"/>
    </source>
</evidence>
<evidence type="ECO:0000313" key="10">
    <source>
        <dbReference type="Proteomes" id="UP000000702"/>
    </source>
</evidence>
<protein>
    <submittedName>
        <fullName evidence="9">WGS project CAEQ00000000 data, annotated contig 899</fullName>
    </submittedName>
</protein>
<dbReference type="PROSITE" id="PS50067">
    <property type="entry name" value="KINESIN_MOTOR_2"/>
    <property type="match status" value="1"/>
</dbReference>
<keyword evidence="5" id="KW-0067">ATP-binding</keyword>
<comment type="subcellular location">
    <subcellularLocation>
        <location evidence="1">Cytoplasm</location>
        <location evidence="1">Cytoskeleton</location>
    </subcellularLocation>
</comment>
<sequence length="1324" mass="147367">MSTQKSSVLVAVRVRPFSSRESPFECTVTVEDGKTIALTDVGTVDPSSGTVSGSMQRHVFTFDKIFWSIPHDILPLAMSPGRRCQHSAPVCLPKLTATDSSISPHSPSGESISVRRSSNSSDTSAAVSHANTDAQNAVSGGGGNPSFCRLPCFAPVPNFDDQDDVYKFIGPVMYDSVMTGYNSCLFAYGQTGSGKTHSMLGSCGGSPLGKGENAGVVQRLCEDLFEMMRRDREQDEGVSYNVECSFFEIYCERVQDLLVHTKVNESCDAGWAPSPPTGSASCSDRCRASPSQSMLLTSHNCFSPPHTSQLRIRQHPTRGPYVENLSSVKVRSVEGVMYHLNVGMRERATAETRMNERSSRSHALLQLNITRVSVVREEGAVITNTRMCKVSLVDLAGSERIAQSGATGDRFEEARNINLSLTTLTRVIMQLTEKQAGKNVVPSYRDSALTWLLSDSLGGNSKTIMLATVAPSSFCYQQTLNTLRFAGVAKKVINVATVNEDHRFQKLITSLREQVLKLTMQLEEGKGMETQMNELKSLRHQNVELRELLEGTRHKLSKMVPRSELNVIQRRVTECEADNTRLHKEKSNLQRQLMTITVTNREELLKKRAEITKLQESLAKKDVEIQDLRRRHRSEMARYDFSATQLASHISKGRSAAVEGILSPTSALRSKYMMCNSSTISAEESPKQCSLSGDIQCRQQQLDESMGKLKSEITSDKKRRGKAEKVSNKLRSELAALKNLHKTTSEQLEETCLKLAEKSHALDVAKSDLASLQSLVAAERSGELVGGMEDALAGQLESLRVEYLQEKQTNVNLLMQVSRAGEQLFLLQKMAEEKGNDIIELEQMLLEETETSERYYIFQLCYQGRAEIYEAIQRRLLFAKGTHFMGVNNGVNGTEGLSYDNIGFATNGQTISGCVQQEAYERLQLKEEWSNGVYALITQGSFVLKILLSKLNEELFSLRGNAVEVMEEKECLGKKLERAENALQEADAVRRALQMDLSSKEEALVGLGQQVNDMKEELQLQRQRNEALIAKLAEAQAARDVRDDIVEGESDVNTSSDEFSKHPRSCGENEGANQMNSAALRDQVLRHKKQIDALNAQLEGEQNARLQLQLAMERTLQLKQEELQCVKDDCRVSLLESARIVRDFKARINELNDTICSLRNSAVEEGETADRVRDELLKLKVAYSDLSSKLQNSTESKSEFQSSVEDAVRRLHAVEQIQQQLGRDYDSMELRLNDIYGLLGVEGCPGAKYEDGDRTWLEEAIRRKGSIEQQKHAIRKLSGDLLEAVAERRASLRDMGLQIAFIQGISAQYTDAAHLPGRPNSHEG</sequence>
<feature type="coiled-coil region" evidence="6">
    <location>
        <begin position="948"/>
        <end position="1038"/>
    </location>
</feature>
<dbReference type="GO" id="GO:0008017">
    <property type="term" value="F:microtubule binding"/>
    <property type="evidence" value="ECO:0007669"/>
    <property type="project" value="InterPro"/>
</dbReference>
<feature type="compositionally biased region" description="Polar residues" evidence="7">
    <location>
        <begin position="129"/>
        <end position="138"/>
    </location>
</feature>
<dbReference type="GO" id="GO:0008574">
    <property type="term" value="F:plus-end-directed microtubule motor activity"/>
    <property type="evidence" value="ECO:0007669"/>
    <property type="project" value="TreeGrafter"/>
</dbReference>
<name>F9WJD6_TRYCI</name>
<dbReference type="GO" id="GO:0005524">
    <property type="term" value="F:ATP binding"/>
    <property type="evidence" value="ECO:0007669"/>
    <property type="project" value="UniProtKB-UniRule"/>
</dbReference>
<proteinExistence type="inferred from homology"/>
<evidence type="ECO:0000256" key="4">
    <source>
        <dbReference type="ARBA" id="ARBA00023212"/>
    </source>
</evidence>